<dbReference type="PANTHER" id="PTHR31096">
    <property type="entry name" value="ACT DOMAIN-CONTAINING PROTEIN ACR4-RELATED"/>
    <property type="match status" value="1"/>
</dbReference>
<dbReference type="InterPro" id="IPR040217">
    <property type="entry name" value="ACR1-12"/>
</dbReference>
<evidence type="ECO:0000256" key="1">
    <source>
        <dbReference type="ARBA" id="ARBA00022737"/>
    </source>
</evidence>
<keyword evidence="5" id="KW-1185">Reference proteome</keyword>
<dbReference type="InterPro" id="IPR002912">
    <property type="entry name" value="ACT_dom"/>
</dbReference>
<evidence type="ECO:0000313" key="4">
    <source>
        <dbReference type="EMBL" id="CAK9158193.1"/>
    </source>
</evidence>
<dbReference type="SUPFAM" id="SSF55021">
    <property type="entry name" value="ACT-like"/>
    <property type="match status" value="1"/>
</dbReference>
<name>A0ABC8SLW9_9AQUA</name>
<dbReference type="AlphaFoldDB" id="A0ABC8SLW9"/>
<reference evidence="4 5" key="1">
    <citation type="submission" date="2024-02" db="EMBL/GenBank/DDBJ databases">
        <authorList>
            <person name="Vignale AGUSTIN F."/>
            <person name="Sosa J E."/>
            <person name="Modenutti C."/>
        </authorList>
    </citation>
    <scope>NUCLEOTIDE SEQUENCE [LARGE SCALE GENOMIC DNA]</scope>
</reference>
<dbReference type="Proteomes" id="UP001642360">
    <property type="component" value="Unassembled WGS sequence"/>
</dbReference>
<evidence type="ECO:0000256" key="2">
    <source>
        <dbReference type="RuleBase" id="RU369043"/>
    </source>
</evidence>
<evidence type="ECO:0000259" key="3">
    <source>
        <dbReference type="PROSITE" id="PS51671"/>
    </source>
</evidence>
<accession>A0ABC8SLW9</accession>
<gene>
    <name evidence="4" type="ORF">ILEXP_LOCUS26812</name>
</gene>
<comment type="function">
    <text evidence="2">Binds amino acids.</text>
</comment>
<dbReference type="GO" id="GO:0016597">
    <property type="term" value="F:amino acid binding"/>
    <property type="evidence" value="ECO:0007669"/>
    <property type="project" value="UniProtKB-UniRule"/>
</dbReference>
<protein>
    <recommendedName>
        <fullName evidence="2">ACT domain-containing protein ACR</fullName>
    </recommendedName>
    <alternativeName>
        <fullName evidence="2">Protein ACT DOMAIN REPEATS</fullName>
    </alternativeName>
</protein>
<dbReference type="InterPro" id="IPR045865">
    <property type="entry name" value="ACT-like_dom_sf"/>
</dbReference>
<proteinExistence type="predicted"/>
<dbReference type="EMBL" id="CAUOFW020003140">
    <property type="protein sequence ID" value="CAK9158193.1"/>
    <property type="molecule type" value="Genomic_DNA"/>
</dbReference>
<feature type="domain" description="ACT" evidence="3">
    <location>
        <begin position="133"/>
        <end position="211"/>
    </location>
</feature>
<evidence type="ECO:0000313" key="5">
    <source>
        <dbReference type="Proteomes" id="UP001642360"/>
    </source>
</evidence>
<dbReference type="PROSITE" id="PS51671">
    <property type="entry name" value="ACT"/>
    <property type="match status" value="1"/>
</dbReference>
<dbReference type="PANTHER" id="PTHR31096:SF55">
    <property type="entry name" value="ACT DOMAIN-CONTAINING PROTEIN ACR6"/>
    <property type="match status" value="1"/>
</dbReference>
<comment type="caution">
    <text evidence="4">The sequence shown here is derived from an EMBL/GenBank/DDBJ whole genome shotgun (WGS) entry which is preliminary data.</text>
</comment>
<organism evidence="4 5">
    <name type="scientific">Ilex paraguariensis</name>
    <name type="common">yerba mate</name>
    <dbReference type="NCBI Taxonomy" id="185542"/>
    <lineage>
        <taxon>Eukaryota</taxon>
        <taxon>Viridiplantae</taxon>
        <taxon>Streptophyta</taxon>
        <taxon>Embryophyta</taxon>
        <taxon>Tracheophyta</taxon>
        <taxon>Spermatophyta</taxon>
        <taxon>Magnoliopsida</taxon>
        <taxon>eudicotyledons</taxon>
        <taxon>Gunneridae</taxon>
        <taxon>Pentapetalae</taxon>
        <taxon>asterids</taxon>
        <taxon>campanulids</taxon>
        <taxon>Aquifoliales</taxon>
        <taxon>Aquifoliaceae</taxon>
        <taxon>Ilex</taxon>
    </lineage>
</organism>
<sequence length="230" mass="26537">MTLSPPGLTHRERRLHQIMLADWDYEKVGKSERGRINDKSSRPHVTIFDRIEKNYAMITMRSKDKPKLLFDTVCTLTDMQYVDFHGVVHIGRMEAYQYIRHVDGVPICSEAEQERVMQCLEVAIERRASEEMELELLIEDRVGLLLDITRIFRENSLCIKRAKISTKGGKTKNTFYVTDVSGDPVDPKTIDSICGQIRPSILHVKMNYSPSPNPPQEKKMSCLFGNFFKV</sequence>
<keyword evidence="1 2" id="KW-0677">Repeat</keyword>